<dbReference type="InterPro" id="IPR005135">
    <property type="entry name" value="Endo/exonuclease/phosphatase"/>
</dbReference>
<evidence type="ECO:0000313" key="3">
    <source>
        <dbReference type="Proteomes" id="UP001165190"/>
    </source>
</evidence>
<evidence type="ECO:0000259" key="1">
    <source>
        <dbReference type="Pfam" id="PF03372"/>
    </source>
</evidence>
<evidence type="ECO:0000313" key="2">
    <source>
        <dbReference type="EMBL" id="GMI79802.1"/>
    </source>
</evidence>
<name>A0A9W7LW04_HIBTR</name>
<gene>
    <name evidence="2" type="ORF">HRI_001649500</name>
</gene>
<organism evidence="2 3">
    <name type="scientific">Hibiscus trionum</name>
    <name type="common">Flower of an hour</name>
    <dbReference type="NCBI Taxonomy" id="183268"/>
    <lineage>
        <taxon>Eukaryota</taxon>
        <taxon>Viridiplantae</taxon>
        <taxon>Streptophyta</taxon>
        <taxon>Embryophyta</taxon>
        <taxon>Tracheophyta</taxon>
        <taxon>Spermatophyta</taxon>
        <taxon>Magnoliopsida</taxon>
        <taxon>eudicotyledons</taxon>
        <taxon>Gunneridae</taxon>
        <taxon>Pentapetalae</taxon>
        <taxon>rosids</taxon>
        <taxon>malvids</taxon>
        <taxon>Malvales</taxon>
        <taxon>Malvaceae</taxon>
        <taxon>Malvoideae</taxon>
        <taxon>Hibiscus</taxon>
    </lineage>
</organism>
<dbReference type="GO" id="GO:0003824">
    <property type="term" value="F:catalytic activity"/>
    <property type="evidence" value="ECO:0007669"/>
    <property type="project" value="InterPro"/>
</dbReference>
<dbReference type="EMBL" id="BSYR01000017">
    <property type="protein sequence ID" value="GMI79802.1"/>
    <property type="molecule type" value="Genomic_DNA"/>
</dbReference>
<comment type="caution">
    <text evidence="2">The sequence shown here is derived from an EMBL/GenBank/DDBJ whole genome shotgun (WGS) entry which is preliminary data.</text>
</comment>
<protein>
    <recommendedName>
        <fullName evidence="1">Endonuclease/exonuclease/phosphatase domain-containing protein</fullName>
    </recommendedName>
</protein>
<sequence>MYLGILSWNVRGLGRHEKVRAVRKTIWACKAGVILLQETKLDSQKVGVCKRLRGNRFGDYAFSPEIGSAGGLLSLWDASVFVEDNRIAQDRVIIILGTLVEAKLRIGVCNVYDPNDQSERTMFWSQLKALIDSLRVPIIMGGDFNAVRTWEEKLGTSVSGASMRTFDSFIIESNMVDLPLVGGKFTWMRGGSTFSASRIDRFLLSPVIVERWPNLGQFCLPRSLSDHSPILLKVDKGARGPQPFKYFDYWADESSYFELVSYTISSSSGLGVGALLKKVKAKSKEWVM</sequence>
<dbReference type="AlphaFoldDB" id="A0A9W7LW04"/>
<reference evidence="2" key="1">
    <citation type="submission" date="2023-05" db="EMBL/GenBank/DDBJ databases">
        <title>Genome and transcriptome analyses reveal genes involved in the formation of fine ridges on petal epidermal cells in Hibiscus trionum.</title>
        <authorList>
            <person name="Koshimizu S."/>
            <person name="Masuda S."/>
            <person name="Ishii T."/>
            <person name="Shirasu K."/>
            <person name="Hoshino A."/>
            <person name="Arita M."/>
        </authorList>
    </citation>
    <scope>NUCLEOTIDE SEQUENCE</scope>
    <source>
        <strain evidence="2">Hamamatsu line</strain>
    </source>
</reference>
<dbReference type="Pfam" id="PF03372">
    <property type="entry name" value="Exo_endo_phos"/>
    <property type="match status" value="1"/>
</dbReference>
<dbReference type="PANTHER" id="PTHR33710:SF64">
    <property type="entry name" value="ENDONUCLEASE_EXONUCLEASE_PHOSPHATASE DOMAIN-CONTAINING PROTEIN"/>
    <property type="match status" value="1"/>
</dbReference>
<dbReference type="SUPFAM" id="SSF56219">
    <property type="entry name" value="DNase I-like"/>
    <property type="match status" value="1"/>
</dbReference>
<dbReference type="Proteomes" id="UP001165190">
    <property type="component" value="Unassembled WGS sequence"/>
</dbReference>
<dbReference type="OrthoDB" id="1750912at2759"/>
<dbReference type="Gene3D" id="3.60.10.10">
    <property type="entry name" value="Endonuclease/exonuclease/phosphatase"/>
    <property type="match status" value="1"/>
</dbReference>
<dbReference type="PANTHER" id="PTHR33710">
    <property type="entry name" value="BNAC02G09200D PROTEIN"/>
    <property type="match status" value="1"/>
</dbReference>
<keyword evidence="3" id="KW-1185">Reference proteome</keyword>
<dbReference type="InterPro" id="IPR036691">
    <property type="entry name" value="Endo/exonu/phosph_ase_sf"/>
</dbReference>
<feature type="domain" description="Endonuclease/exonuclease/phosphatase" evidence="1">
    <location>
        <begin position="6"/>
        <end position="227"/>
    </location>
</feature>
<accession>A0A9W7LW04</accession>
<proteinExistence type="predicted"/>